<dbReference type="InterPro" id="IPR000253">
    <property type="entry name" value="FHA_dom"/>
</dbReference>
<accession>A0A3D4T3I1</accession>
<feature type="compositionally biased region" description="Low complexity" evidence="2">
    <location>
        <begin position="227"/>
        <end position="237"/>
    </location>
</feature>
<dbReference type="SUPFAM" id="SSF49879">
    <property type="entry name" value="SMAD/FHA domain"/>
    <property type="match status" value="1"/>
</dbReference>
<dbReference type="RefSeq" id="WP_273052574.1">
    <property type="nucleotide sequence ID" value="NZ_DAITTW010000107.1"/>
</dbReference>
<proteinExistence type="predicted"/>
<comment type="caution">
    <text evidence="4">The sequence shown here is derived from an EMBL/GenBank/DDBJ whole genome shotgun (WGS) entry which is preliminary data.</text>
</comment>
<feature type="domain" description="FHA" evidence="3">
    <location>
        <begin position="315"/>
        <end position="364"/>
    </location>
</feature>
<dbReference type="Proteomes" id="UP000261739">
    <property type="component" value="Unassembled WGS sequence"/>
</dbReference>
<evidence type="ECO:0000256" key="1">
    <source>
        <dbReference type="ARBA" id="ARBA00022553"/>
    </source>
</evidence>
<protein>
    <submittedName>
        <fullName evidence="4">DUF2662 domain-containing protein</fullName>
    </submittedName>
</protein>
<dbReference type="EMBL" id="DQID01000284">
    <property type="protein sequence ID" value="HCT15290.1"/>
    <property type="molecule type" value="Genomic_DNA"/>
</dbReference>
<dbReference type="PANTHER" id="PTHR23308">
    <property type="entry name" value="NUCLEAR INHIBITOR OF PROTEIN PHOSPHATASE-1"/>
    <property type="match status" value="1"/>
</dbReference>
<name>A0A3D4T3I1_9CORY</name>
<feature type="region of interest" description="Disordered" evidence="2">
    <location>
        <begin position="118"/>
        <end position="268"/>
    </location>
</feature>
<dbReference type="InterPro" id="IPR008984">
    <property type="entry name" value="SMAD_FHA_dom_sf"/>
</dbReference>
<gene>
    <name evidence="4" type="ORF">DIW82_11050</name>
</gene>
<dbReference type="PROSITE" id="PS50006">
    <property type="entry name" value="FHA_DOMAIN"/>
    <property type="match status" value="1"/>
</dbReference>
<keyword evidence="1" id="KW-0597">Phosphoprotein</keyword>
<feature type="compositionally biased region" description="Low complexity" evidence="2">
    <location>
        <begin position="169"/>
        <end position="203"/>
    </location>
</feature>
<reference evidence="4 5" key="1">
    <citation type="journal article" date="2018" name="Nat. Biotechnol.">
        <title>A standardized bacterial taxonomy based on genome phylogeny substantially revises the tree of life.</title>
        <authorList>
            <person name="Parks D.H."/>
            <person name="Chuvochina M."/>
            <person name="Waite D.W."/>
            <person name="Rinke C."/>
            <person name="Skarshewski A."/>
            <person name="Chaumeil P.A."/>
            <person name="Hugenholtz P."/>
        </authorList>
    </citation>
    <scope>NUCLEOTIDE SEQUENCE [LARGE SCALE GENOMIC DNA]</scope>
    <source>
        <strain evidence="4">UBA11247</strain>
    </source>
</reference>
<dbReference type="STRING" id="863239.GCA_000213935_00837"/>
<evidence type="ECO:0000256" key="2">
    <source>
        <dbReference type="SAM" id="MobiDB-lite"/>
    </source>
</evidence>
<dbReference type="InterPro" id="IPR022128">
    <property type="entry name" value="FhaA_N"/>
</dbReference>
<dbReference type="InterPro" id="IPR050923">
    <property type="entry name" value="Cell_Proc_Reg/RNA_Proc"/>
</dbReference>
<dbReference type="Gene3D" id="3.30.2320.60">
    <property type="entry name" value="FhaA, phosphopeptide-binding domain (DUF3662)"/>
    <property type="match status" value="1"/>
</dbReference>
<dbReference type="AlphaFoldDB" id="A0A3D4T3I1"/>
<evidence type="ECO:0000313" key="5">
    <source>
        <dbReference type="Proteomes" id="UP000261739"/>
    </source>
</evidence>
<dbReference type="InterPro" id="IPR042287">
    <property type="entry name" value="FhaA_N_sf"/>
</dbReference>
<dbReference type="Gene3D" id="2.60.200.20">
    <property type="match status" value="1"/>
</dbReference>
<evidence type="ECO:0000259" key="3">
    <source>
        <dbReference type="PROSITE" id="PS50006"/>
    </source>
</evidence>
<evidence type="ECO:0000313" key="4">
    <source>
        <dbReference type="EMBL" id="HCT15290.1"/>
    </source>
</evidence>
<dbReference type="Pfam" id="PF12401">
    <property type="entry name" value="FhaA_N"/>
    <property type="match status" value="1"/>
</dbReference>
<feature type="compositionally biased region" description="Polar residues" evidence="2">
    <location>
        <begin position="131"/>
        <end position="140"/>
    </location>
</feature>
<dbReference type="SMART" id="SM00240">
    <property type="entry name" value="FHA"/>
    <property type="match status" value="1"/>
</dbReference>
<organism evidence="4 5">
    <name type="scientific">Corynebacterium nuruki</name>
    <dbReference type="NCBI Taxonomy" id="1032851"/>
    <lineage>
        <taxon>Bacteria</taxon>
        <taxon>Bacillati</taxon>
        <taxon>Actinomycetota</taxon>
        <taxon>Actinomycetes</taxon>
        <taxon>Mycobacteriales</taxon>
        <taxon>Corynebacteriaceae</taxon>
        <taxon>Corynebacterium</taxon>
    </lineage>
</organism>
<dbReference type="Pfam" id="PF00498">
    <property type="entry name" value="FHA"/>
    <property type="match status" value="1"/>
</dbReference>
<sequence>MDLFGRFRKLDSSLQRGLDNGFARVFGGEVVPAEIDELLKQEAEDSLMEDRSGGYHAPSSYLVHVSARDHEALLADRPTLGDDLRDRLQRFLRNEGWLTSGPVTVEIVKDESLHTGQLKSRSWFDKETPGATPQNPQSRPAAQRWPEPGDGEPEPAPEWPRSGPDSGRNSAAQAYNADNADGQAQADRAPRATPGPAATAGAAGAAGGALAGLAHPHAESPRPKSTPAPAADSAPAADRADRADSPAGPAGHTAAPRQEPPSVPGTEVFSDQHAQAPVAGADGAEGAAAGQPQRTVTLFLRDGSDRTYVLTPGSNLIGRGNAVDFRLPDTGVSRQHVDIAWDGYDAVLTDLKSTNGTTVNETPVENWLLADGDVIVIGHSEIEVRIS</sequence>
<dbReference type="CDD" id="cd22668">
    <property type="entry name" value="FHA_FhaA-like"/>
    <property type="match status" value="1"/>
</dbReference>